<keyword evidence="6 11" id="KW-0808">Transferase</keyword>
<comment type="catalytic activity">
    <reaction evidence="11">
        <text>(8S)-8-amino-7-oxononanoate + S-adenosyl-L-methionine = S-adenosyl-4-methylsulfanyl-2-oxobutanoate + (7R,8S)-7,8-diammoniononanoate</text>
        <dbReference type="Rhea" id="RHEA:16861"/>
        <dbReference type="ChEBI" id="CHEBI:16490"/>
        <dbReference type="ChEBI" id="CHEBI:59789"/>
        <dbReference type="ChEBI" id="CHEBI:149468"/>
        <dbReference type="ChEBI" id="CHEBI:149469"/>
        <dbReference type="EC" id="2.6.1.62"/>
    </reaction>
</comment>
<dbReference type="InterPro" id="IPR015421">
    <property type="entry name" value="PyrdxlP-dep_Trfase_major"/>
</dbReference>
<evidence type="ECO:0000256" key="6">
    <source>
        <dbReference type="ARBA" id="ARBA00022679"/>
    </source>
</evidence>
<evidence type="ECO:0000256" key="3">
    <source>
        <dbReference type="ARBA" id="ARBA00011738"/>
    </source>
</evidence>
<dbReference type="RefSeq" id="WP_146963742.1">
    <property type="nucleotide sequence ID" value="NZ_CP042467.1"/>
</dbReference>
<keyword evidence="9 11" id="KW-0663">Pyridoxal phosphate</keyword>
<proteinExistence type="inferred from homology"/>
<name>A0A5B8XWE4_9DELT</name>
<feature type="binding site" evidence="11">
    <location>
        <begin position="324"/>
        <end position="325"/>
    </location>
    <ligand>
        <name>pyridoxal 5'-phosphate</name>
        <dbReference type="ChEBI" id="CHEBI:597326"/>
    </ligand>
</feature>
<evidence type="ECO:0000256" key="1">
    <source>
        <dbReference type="ARBA" id="ARBA00001933"/>
    </source>
</evidence>
<keyword evidence="13" id="KW-1185">Reference proteome</keyword>
<protein>
    <recommendedName>
        <fullName evidence="11">Adenosylmethionine-8-amino-7-oxononanoate aminotransferase</fullName>
        <ecNumber evidence="11">2.6.1.62</ecNumber>
    </recommendedName>
    <alternativeName>
        <fullName evidence="11">7,8-diamino-pelargonic acid aminotransferase</fullName>
        <shortName evidence="11">DAPA AT</shortName>
        <shortName evidence="11">DAPA aminotransferase</shortName>
    </alternativeName>
    <alternativeName>
        <fullName evidence="11">7,8-diaminononanoate synthase</fullName>
        <shortName evidence="11">DANS</shortName>
    </alternativeName>
    <alternativeName>
        <fullName evidence="11">Diaminopelargonic acid synthase</fullName>
    </alternativeName>
</protein>
<evidence type="ECO:0000313" key="13">
    <source>
        <dbReference type="Proteomes" id="UP000321595"/>
    </source>
</evidence>
<dbReference type="SUPFAM" id="SSF53383">
    <property type="entry name" value="PLP-dependent transferases"/>
    <property type="match status" value="1"/>
</dbReference>
<dbReference type="EC" id="2.6.1.62" evidence="11"/>
<dbReference type="InterPro" id="IPR005814">
    <property type="entry name" value="Aminotrans_3"/>
</dbReference>
<dbReference type="Gene3D" id="3.90.1150.10">
    <property type="entry name" value="Aspartate Aminotransferase, domain 1"/>
    <property type="match status" value="1"/>
</dbReference>
<evidence type="ECO:0000256" key="8">
    <source>
        <dbReference type="ARBA" id="ARBA00022756"/>
    </source>
</evidence>
<dbReference type="InterPro" id="IPR015424">
    <property type="entry name" value="PyrdxlP-dep_Trfase"/>
</dbReference>
<dbReference type="KEGG" id="bbae:FRD01_23970"/>
<comment type="similarity">
    <text evidence="10 11">Belongs to the class-III pyridoxal-phosphate-dependent aminotransferase family. BioA subfamily.</text>
</comment>
<dbReference type="InterPro" id="IPR049704">
    <property type="entry name" value="Aminotrans_3_PPA_site"/>
</dbReference>
<dbReference type="Gene3D" id="3.40.640.10">
    <property type="entry name" value="Type I PLP-dependent aspartate aminotransferase-like (Major domain)"/>
    <property type="match status" value="1"/>
</dbReference>
<dbReference type="HAMAP" id="MF_00834">
    <property type="entry name" value="BioA"/>
    <property type="match status" value="1"/>
</dbReference>
<feature type="binding site" evidence="11">
    <location>
        <position position="323"/>
    </location>
    <ligand>
        <name>substrate</name>
    </ligand>
</feature>
<dbReference type="GO" id="GO:0004015">
    <property type="term" value="F:adenosylmethionine-8-amino-7-oxononanoate transaminase activity"/>
    <property type="evidence" value="ECO:0007669"/>
    <property type="project" value="UniProtKB-UniRule"/>
</dbReference>
<dbReference type="InterPro" id="IPR005815">
    <property type="entry name" value="BioA"/>
</dbReference>
<evidence type="ECO:0000256" key="2">
    <source>
        <dbReference type="ARBA" id="ARBA00004496"/>
    </source>
</evidence>
<feature type="site" description="Participates in the substrate recognition with KAPA and in a stacking interaction with the adenine ring of SAM" evidence="11">
    <location>
        <position position="21"/>
    </location>
</feature>
<dbReference type="Proteomes" id="UP000321595">
    <property type="component" value="Chromosome"/>
</dbReference>
<reference evidence="12 13" key="1">
    <citation type="submission" date="2019-08" db="EMBL/GenBank/DDBJ databases">
        <authorList>
            <person name="Liang Q."/>
        </authorList>
    </citation>
    <scope>NUCLEOTIDE SEQUENCE [LARGE SCALE GENOMIC DNA]</scope>
    <source>
        <strain evidence="12 13">V1718</strain>
    </source>
</reference>
<feature type="binding site" evidence="11">
    <location>
        <begin position="118"/>
        <end position="119"/>
    </location>
    <ligand>
        <name>pyridoxal 5'-phosphate</name>
        <dbReference type="ChEBI" id="CHEBI:597326"/>
    </ligand>
</feature>
<dbReference type="GO" id="GO:0009102">
    <property type="term" value="P:biotin biosynthetic process"/>
    <property type="evidence" value="ECO:0007669"/>
    <property type="project" value="UniProtKB-UniRule"/>
</dbReference>
<sequence>MKIPNQETLQAWDDQHVWHPFTPHSVFREEEPLMVVSGEGNYLIDIEGRRLLDGVSSIWCNTFGHRNARIDAAIKEQMERISHATMLGNSTVPATILGKRLADLAPGDLTRVFYSDNGSTACEIALKMAYQYMHQRPDPKPEKKKFLALSNAYNGDTLGAVSVGGIDLFHERFRTLLFDVLRGPSPYAYRCDSCQGLSACGGGCLSEMERLMRAHAHELVGVIIEPGMQGAGGIITYPEGFLKGVRALCDELDILLICDEVAVGIGRSGYMFASEREGVVPDFICVAKMLTGGYIPVAATLTSEKVFEAFLGRPELGRTFFHGHTFTGNPLGCAAALAVLDIFEEENVLERLREVTIPKFEERLKALAHPNIGSVRSYGLGAGIELVADASTRRSFASSERRGMKVCRRARDLGVFLRPLSDVIVLMPPLSITNDEIDLLFDAVEKSIQNEFQG</sequence>
<evidence type="ECO:0000256" key="5">
    <source>
        <dbReference type="ARBA" id="ARBA00022576"/>
    </source>
</evidence>
<dbReference type="PIRSF" id="PIRSF000521">
    <property type="entry name" value="Transaminase_4ab_Lys_Orn"/>
    <property type="match status" value="1"/>
</dbReference>
<comment type="cofactor">
    <cofactor evidence="1 11">
        <name>pyridoxal 5'-phosphate</name>
        <dbReference type="ChEBI" id="CHEBI:597326"/>
    </cofactor>
</comment>
<dbReference type="EMBL" id="CP042467">
    <property type="protein sequence ID" value="QED30232.1"/>
    <property type="molecule type" value="Genomic_DNA"/>
</dbReference>
<dbReference type="PANTHER" id="PTHR42684">
    <property type="entry name" value="ADENOSYLMETHIONINE-8-AMINO-7-OXONONANOATE AMINOTRANSFERASE"/>
    <property type="match status" value="1"/>
</dbReference>
<dbReference type="NCBIfam" id="TIGR00508">
    <property type="entry name" value="bioA"/>
    <property type="match status" value="1"/>
</dbReference>
<comment type="subcellular location">
    <subcellularLocation>
        <location evidence="2 11">Cytoplasm</location>
    </subcellularLocation>
</comment>
<feature type="modified residue" description="N6-(pyridoxal phosphate)lysine" evidence="11">
    <location>
        <position position="288"/>
    </location>
</feature>
<keyword evidence="7 11" id="KW-0949">S-adenosyl-L-methionine</keyword>
<dbReference type="GO" id="GO:0030170">
    <property type="term" value="F:pyridoxal phosphate binding"/>
    <property type="evidence" value="ECO:0007669"/>
    <property type="project" value="UniProtKB-UniRule"/>
</dbReference>
<feature type="binding site" evidence="11">
    <location>
        <position position="418"/>
    </location>
    <ligand>
        <name>substrate</name>
    </ligand>
</feature>
<keyword evidence="8 11" id="KW-0093">Biotin biosynthesis</keyword>
<dbReference type="PANTHER" id="PTHR42684:SF17">
    <property type="entry name" value="ADENOSYLMETHIONINE-8-AMINO-7-OXONONANOATE AMINOTRANSFERASE"/>
    <property type="match status" value="1"/>
</dbReference>
<evidence type="ECO:0000256" key="9">
    <source>
        <dbReference type="ARBA" id="ARBA00022898"/>
    </source>
</evidence>
<dbReference type="InterPro" id="IPR015422">
    <property type="entry name" value="PyrdxlP-dep_Trfase_small"/>
</dbReference>
<keyword evidence="4 11" id="KW-0963">Cytoplasm</keyword>
<dbReference type="AlphaFoldDB" id="A0A5B8XWE4"/>
<keyword evidence="5 11" id="KW-0032">Aminotransferase</keyword>
<comment type="function">
    <text evidence="11">Catalyzes the transfer of the alpha-amino group from S-adenosyl-L-methionine (SAM) to 7-keto-8-aminopelargonic acid (KAPA) to form 7,8-diaminopelargonic acid (DAPA). It is the only aminotransferase known to utilize SAM as an amino donor.</text>
</comment>
<evidence type="ECO:0000256" key="4">
    <source>
        <dbReference type="ARBA" id="ARBA00022490"/>
    </source>
</evidence>
<gene>
    <name evidence="11 12" type="primary">bioA</name>
    <name evidence="12" type="ORF">FRD01_23970</name>
</gene>
<evidence type="ECO:0000256" key="7">
    <source>
        <dbReference type="ARBA" id="ARBA00022691"/>
    </source>
</evidence>
<accession>A0A5B8XWE4</accession>
<dbReference type="GO" id="GO:0005737">
    <property type="term" value="C:cytoplasm"/>
    <property type="evidence" value="ECO:0007669"/>
    <property type="project" value="UniProtKB-SubCell"/>
</dbReference>
<comment type="pathway">
    <text evidence="11">Cofactor biosynthesis; biotin biosynthesis; 7,8-diaminononanoate from 8-amino-7-oxononanoate (SAM route): step 1/1.</text>
</comment>
<dbReference type="PROSITE" id="PS00600">
    <property type="entry name" value="AA_TRANSFER_CLASS_3"/>
    <property type="match status" value="1"/>
</dbReference>
<dbReference type="OrthoDB" id="9801052at2"/>
<dbReference type="UniPathway" id="UPA00078">
    <property type="reaction ID" value="UER00160"/>
</dbReference>
<evidence type="ECO:0000256" key="11">
    <source>
        <dbReference type="HAMAP-Rule" id="MF_00834"/>
    </source>
</evidence>
<comment type="caution">
    <text evidence="11">Lacks conserved residue(s) required for the propagation of feature annotation.</text>
</comment>
<comment type="subunit">
    <text evidence="3 11">Homodimer.</text>
</comment>
<dbReference type="Pfam" id="PF00202">
    <property type="entry name" value="Aminotran_3"/>
    <property type="match status" value="1"/>
</dbReference>
<dbReference type="FunFam" id="3.40.640.10:FF:000078">
    <property type="entry name" value="Adenosylmethionine-8-amino-7-oxononanoate aminotransferase"/>
    <property type="match status" value="1"/>
</dbReference>
<feature type="binding site" evidence="11">
    <location>
        <position position="259"/>
    </location>
    <ligand>
        <name>pyridoxal 5'-phosphate</name>
        <dbReference type="ChEBI" id="CHEBI:597326"/>
    </ligand>
</feature>
<evidence type="ECO:0000256" key="10">
    <source>
        <dbReference type="ARBA" id="ARBA00060970"/>
    </source>
</evidence>
<feature type="binding site" evidence="11">
    <location>
        <position position="288"/>
    </location>
    <ligand>
        <name>substrate</name>
    </ligand>
</feature>
<organism evidence="12 13">
    <name type="scientific">Microvenator marinus</name>
    <dbReference type="NCBI Taxonomy" id="2600177"/>
    <lineage>
        <taxon>Bacteria</taxon>
        <taxon>Deltaproteobacteria</taxon>
        <taxon>Bradymonadales</taxon>
        <taxon>Microvenatoraceae</taxon>
        <taxon>Microvenator</taxon>
    </lineage>
</organism>
<feature type="binding site" evidence="11">
    <location>
        <position position="153"/>
    </location>
    <ligand>
        <name>substrate</name>
    </ligand>
</feature>
<evidence type="ECO:0000313" key="12">
    <source>
        <dbReference type="EMBL" id="QED30232.1"/>
    </source>
</evidence>
<dbReference type="CDD" id="cd00610">
    <property type="entry name" value="OAT_like"/>
    <property type="match status" value="1"/>
</dbReference>